<gene>
    <name evidence="5" type="ORF">SAMN05660835_01061</name>
</gene>
<dbReference type="FunFam" id="3.40.50.970:FF:000129">
    <property type="entry name" value="Transketolase"/>
    <property type="match status" value="1"/>
</dbReference>
<evidence type="ECO:0000256" key="1">
    <source>
        <dbReference type="ARBA" id="ARBA00001964"/>
    </source>
</evidence>
<dbReference type="CDD" id="cd07033">
    <property type="entry name" value="TPP_PYR_DXS_TK_like"/>
    <property type="match status" value="1"/>
</dbReference>
<feature type="domain" description="Transketolase-like pyrimidine-binding" evidence="4">
    <location>
        <begin position="4"/>
        <end position="169"/>
    </location>
</feature>
<dbReference type="Proteomes" id="UP000199411">
    <property type="component" value="Unassembled WGS sequence"/>
</dbReference>
<dbReference type="InterPro" id="IPR033248">
    <property type="entry name" value="Transketolase_C"/>
</dbReference>
<dbReference type="Pfam" id="PF02780">
    <property type="entry name" value="Transketolase_C"/>
    <property type="match status" value="1"/>
</dbReference>
<name>A0A1G6MY66_9BACT</name>
<dbReference type="Gene3D" id="3.40.50.970">
    <property type="match status" value="1"/>
</dbReference>
<keyword evidence="3" id="KW-0786">Thiamine pyrophosphate</keyword>
<dbReference type="InterPro" id="IPR005475">
    <property type="entry name" value="Transketolase-like_Pyr-bd"/>
</dbReference>
<dbReference type="InterPro" id="IPR051157">
    <property type="entry name" value="PDH/Transketolase"/>
</dbReference>
<evidence type="ECO:0000313" key="6">
    <source>
        <dbReference type="Proteomes" id="UP000199411"/>
    </source>
</evidence>
<dbReference type="Gene3D" id="3.40.50.920">
    <property type="match status" value="1"/>
</dbReference>
<dbReference type="PANTHER" id="PTHR43825">
    <property type="entry name" value="PYRUVATE DEHYDROGENASE E1 COMPONENT"/>
    <property type="match status" value="1"/>
</dbReference>
<proteinExistence type="inferred from homology"/>
<protein>
    <submittedName>
        <fullName evidence="5">Transketolase</fullName>
    </submittedName>
</protein>
<dbReference type="EMBL" id="FMYU01000007">
    <property type="protein sequence ID" value="SDC60538.1"/>
    <property type="molecule type" value="Genomic_DNA"/>
</dbReference>
<comment type="similarity">
    <text evidence="2">Belongs to the transketolase family.</text>
</comment>
<evidence type="ECO:0000259" key="4">
    <source>
        <dbReference type="SMART" id="SM00861"/>
    </source>
</evidence>
<keyword evidence="6" id="KW-1185">Reference proteome</keyword>
<dbReference type="SMART" id="SM00861">
    <property type="entry name" value="Transket_pyr"/>
    <property type="match status" value="1"/>
</dbReference>
<evidence type="ECO:0000256" key="2">
    <source>
        <dbReference type="ARBA" id="ARBA00007131"/>
    </source>
</evidence>
<dbReference type="Pfam" id="PF02779">
    <property type="entry name" value="Transket_pyr"/>
    <property type="match status" value="1"/>
</dbReference>
<dbReference type="RefSeq" id="WP_092128720.1">
    <property type="nucleotide sequence ID" value="NZ_FMYU01000007.1"/>
</dbReference>
<dbReference type="OrthoDB" id="9803371at2"/>
<dbReference type="PANTHER" id="PTHR43825:SF1">
    <property type="entry name" value="TRANSKETOLASE-LIKE PYRIMIDINE-BINDING DOMAIN-CONTAINING PROTEIN"/>
    <property type="match status" value="1"/>
</dbReference>
<comment type="cofactor">
    <cofactor evidence="1">
        <name>thiamine diphosphate</name>
        <dbReference type="ChEBI" id="CHEBI:58937"/>
    </cofactor>
</comment>
<dbReference type="InterPro" id="IPR029061">
    <property type="entry name" value="THDP-binding"/>
</dbReference>
<accession>A0A1G6MY66</accession>
<evidence type="ECO:0000313" key="5">
    <source>
        <dbReference type="EMBL" id="SDC60538.1"/>
    </source>
</evidence>
<dbReference type="SUPFAM" id="SSF52922">
    <property type="entry name" value="TK C-terminal domain-like"/>
    <property type="match status" value="1"/>
</dbReference>
<dbReference type="SUPFAM" id="SSF52518">
    <property type="entry name" value="Thiamin diphosphate-binding fold (THDP-binding)"/>
    <property type="match status" value="1"/>
</dbReference>
<dbReference type="InterPro" id="IPR009014">
    <property type="entry name" value="Transketo_C/PFOR_II"/>
</dbReference>
<organism evidence="5 6">
    <name type="scientific">Desulfurella multipotens</name>
    <dbReference type="NCBI Taxonomy" id="79269"/>
    <lineage>
        <taxon>Bacteria</taxon>
        <taxon>Pseudomonadati</taxon>
        <taxon>Campylobacterota</taxon>
        <taxon>Desulfurellia</taxon>
        <taxon>Desulfurellales</taxon>
        <taxon>Desulfurellaceae</taxon>
        <taxon>Desulfurella</taxon>
    </lineage>
</organism>
<reference evidence="6" key="1">
    <citation type="submission" date="2016-10" db="EMBL/GenBank/DDBJ databases">
        <authorList>
            <person name="Varghese N."/>
            <person name="Submissions S."/>
        </authorList>
    </citation>
    <scope>NUCLEOTIDE SEQUENCE [LARGE SCALE GENOMIC DNA]</scope>
    <source>
        <strain evidence="6">DSM 8415</strain>
    </source>
</reference>
<dbReference type="AlphaFoldDB" id="A0A1G6MY66"/>
<sequence length="308" mass="33726">MEYKATRDAYGKALVEIGIDKNIVVLDADLSSSTKSAEFRKAYPERFFNIGIAELNMVDIAAGFALEGFKVFASSFAVFITGRAFEGVRQSICYQNLDVVLCGSHAGISVGEDGGSHQAICDISLMRSLPNMQVIVPADYNETYRAVLALHKNKGPFYLRTSREKSLNFTTHDFEIGKAHILRQGIHACIFACGPVIEFALKAAQELDKEKISVCVVDISTVKPLDTDTIYNTAKNVGHVFTLEEHSIIGGLGSAICEFLGENLPKRIKRIGINDKFGQSGTSADLFCEYGFSVENIASKIKKSLEDD</sequence>
<evidence type="ECO:0000256" key="3">
    <source>
        <dbReference type="ARBA" id="ARBA00023052"/>
    </source>
</evidence>